<dbReference type="PROSITE" id="PS50853">
    <property type="entry name" value="FN3"/>
    <property type="match status" value="1"/>
</dbReference>
<dbReference type="eggNOG" id="KOG1306">
    <property type="taxonomic scope" value="Eukaryota"/>
</dbReference>
<name>D0MZU3_PHYIT</name>
<dbReference type="InterPro" id="IPR051171">
    <property type="entry name" value="CaCA"/>
</dbReference>
<organism evidence="6 7">
    <name type="scientific">Phytophthora infestans (strain T30-4)</name>
    <name type="common">Potato late blight agent</name>
    <dbReference type="NCBI Taxonomy" id="403677"/>
    <lineage>
        <taxon>Eukaryota</taxon>
        <taxon>Sar</taxon>
        <taxon>Stramenopiles</taxon>
        <taxon>Oomycota</taxon>
        <taxon>Peronosporomycetes</taxon>
        <taxon>Peronosporales</taxon>
        <taxon>Peronosporaceae</taxon>
        <taxon>Phytophthora</taxon>
    </lineage>
</organism>
<evidence type="ECO:0000259" key="5">
    <source>
        <dbReference type="PROSITE" id="PS50853"/>
    </source>
</evidence>
<dbReference type="AlphaFoldDB" id="D0MZU3"/>
<evidence type="ECO:0000256" key="1">
    <source>
        <dbReference type="ARBA" id="ARBA00022729"/>
    </source>
</evidence>
<dbReference type="PANTHER" id="PTHR11878">
    <property type="entry name" value="SODIUM/CALCIUM EXCHANGER"/>
    <property type="match status" value="1"/>
</dbReference>
<dbReference type="InterPro" id="IPR038081">
    <property type="entry name" value="CalX-like_sf"/>
</dbReference>
<feature type="domain" description="Fibronectin type-III" evidence="5">
    <location>
        <begin position="1"/>
        <end position="28"/>
    </location>
</feature>
<dbReference type="Proteomes" id="UP000006643">
    <property type="component" value="Unassembled WGS sequence"/>
</dbReference>
<dbReference type="InterPro" id="IPR003644">
    <property type="entry name" value="Calx_beta"/>
</dbReference>
<reference evidence="7" key="1">
    <citation type="journal article" date="2009" name="Nature">
        <title>Genome sequence and analysis of the Irish potato famine pathogen Phytophthora infestans.</title>
        <authorList>
            <consortium name="The Broad Institute Genome Sequencing Platform"/>
            <person name="Haas B.J."/>
            <person name="Kamoun S."/>
            <person name="Zody M.C."/>
            <person name="Jiang R.H."/>
            <person name="Handsaker R.E."/>
            <person name="Cano L.M."/>
            <person name="Grabherr M."/>
            <person name="Kodira C.D."/>
            <person name="Raffaele S."/>
            <person name="Torto-Alalibo T."/>
            <person name="Bozkurt T.O."/>
            <person name="Ah-Fong A.M."/>
            <person name="Alvarado L."/>
            <person name="Anderson V.L."/>
            <person name="Armstrong M.R."/>
            <person name="Avrova A."/>
            <person name="Baxter L."/>
            <person name="Beynon J."/>
            <person name="Boevink P.C."/>
            <person name="Bollmann S.R."/>
            <person name="Bos J.I."/>
            <person name="Bulone V."/>
            <person name="Cai G."/>
            <person name="Cakir C."/>
            <person name="Carrington J.C."/>
            <person name="Chawner M."/>
            <person name="Conti L."/>
            <person name="Costanzo S."/>
            <person name="Ewan R."/>
            <person name="Fahlgren N."/>
            <person name="Fischbach M.A."/>
            <person name="Fugelstad J."/>
            <person name="Gilroy E.M."/>
            <person name="Gnerre S."/>
            <person name="Green P.J."/>
            <person name="Grenville-Briggs L.J."/>
            <person name="Griffith J."/>
            <person name="Grunwald N.J."/>
            <person name="Horn K."/>
            <person name="Horner N.R."/>
            <person name="Hu C.H."/>
            <person name="Huitema E."/>
            <person name="Jeong D.H."/>
            <person name="Jones A.M."/>
            <person name="Jones J.D."/>
            <person name="Jones R.W."/>
            <person name="Karlsson E.K."/>
            <person name="Kunjeti S.G."/>
            <person name="Lamour K."/>
            <person name="Liu Z."/>
            <person name="Ma L."/>
            <person name="Maclean D."/>
            <person name="Chibucos M.C."/>
            <person name="McDonald H."/>
            <person name="McWalters J."/>
            <person name="Meijer H.J."/>
            <person name="Morgan W."/>
            <person name="Morris P.F."/>
            <person name="Munro C.A."/>
            <person name="O'Neill K."/>
            <person name="Ospina-Giraldo M."/>
            <person name="Pinzon A."/>
            <person name="Pritchard L."/>
            <person name="Ramsahoye B."/>
            <person name="Ren Q."/>
            <person name="Restrepo S."/>
            <person name="Roy S."/>
            <person name="Sadanandom A."/>
            <person name="Savidor A."/>
            <person name="Schornack S."/>
            <person name="Schwartz D.C."/>
            <person name="Schumann U.D."/>
            <person name="Schwessinger B."/>
            <person name="Seyer L."/>
            <person name="Sharpe T."/>
            <person name="Silvar C."/>
            <person name="Song J."/>
            <person name="Studholme D.J."/>
            <person name="Sykes S."/>
            <person name="Thines M."/>
            <person name="van de Vondervoort P.J."/>
            <person name="Phuntumart V."/>
            <person name="Wawra S."/>
            <person name="Weide R."/>
            <person name="Win J."/>
            <person name="Young C."/>
            <person name="Zhou S."/>
            <person name="Fry W."/>
            <person name="Meyers B.C."/>
            <person name="van West P."/>
            <person name="Ristaino J."/>
            <person name="Govers F."/>
            <person name="Birch P.R."/>
            <person name="Whisson S.C."/>
            <person name="Judelson H.S."/>
            <person name="Nusbaum C."/>
        </authorList>
    </citation>
    <scope>NUCLEOTIDE SEQUENCE [LARGE SCALE GENOMIC DNA]</scope>
    <source>
        <strain evidence="7">T30-4</strain>
    </source>
</reference>
<dbReference type="InterPro" id="IPR036116">
    <property type="entry name" value="FN3_sf"/>
</dbReference>
<dbReference type="InParanoid" id="D0MZU3"/>
<keyword evidence="2" id="KW-0677">Repeat</keyword>
<dbReference type="SUPFAM" id="SSF141072">
    <property type="entry name" value="CalX-like"/>
    <property type="match status" value="2"/>
</dbReference>
<dbReference type="InterPro" id="IPR003961">
    <property type="entry name" value="FN3_dom"/>
</dbReference>
<dbReference type="RefSeq" id="XP_002906355.1">
    <property type="nucleotide sequence ID" value="XM_002906309.1"/>
</dbReference>
<dbReference type="GO" id="GO:0030001">
    <property type="term" value="P:metal ion transport"/>
    <property type="evidence" value="ECO:0007669"/>
    <property type="project" value="TreeGrafter"/>
</dbReference>
<sequence length="304" mass="32533">MYTVQARAFNLIGMGPWSTRISVTTDPVSPGVINFEEGAVDIREDAGSVTLTLIRSMGGFMPATCTFSTIDGTAIAGDHYVQSSGQVHFIRGTNLQQITIPIKNNDVIDDPDKYFSVSIEEYNGESGAIGDISAVNVTITDDGDAGVVAFEKEHYIVSEAVSTLSVTIVRSRQFSGNGTFVIIPVFSGDGAVEGVDYKIPNTSVAFSDQETQVSCNITIINDLTYQERKLLKLKLDVSQIPCLSGTSELSDVFVATTTFLTFPDEAPNLVAVSRTGGSVTLSWTQPVDFGGTDITAYDVAFFLG</sequence>
<keyword evidence="3" id="KW-0106">Calcium</keyword>
<accession>D0MZU3</accession>
<evidence type="ECO:0000313" key="6">
    <source>
        <dbReference type="EMBL" id="EEY65756.1"/>
    </source>
</evidence>
<evidence type="ECO:0000256" key="4">
    <source>
        <dbReference type="ARBA" id="ARBA00023065"/>
    </source>
</evidence>
<evidence type="ECO:0000313" key="7">
    <source>
        <dbReference type="Proteomes" id="UP000006643"/>
    </source>
</evidence>
<dbReference type="PANTHER" id="PTHR11878:SF65">
    <property type="entry name" value="NA_CA-EXCHANGE PROTEIN, ISOFORM G"/>
    <property type="match status" value="1"/>
</dbReference>
<dbReference type="EMBL" id="DS028121">
    <property type="protein sequence ID" value="EEY65756.1"/>
    <property type="molecule type" value="Genomic_DNA"/>
</dbReference>
<dbReference type="OrthoDB" id="418484at2759"/>
<evidence type="ECO:0000256" key="3">
    <source>
        <dbReference type="ARBA" id="ARBA00022837"/>
    </source>
</evidence>
<keyword evidence="1" id="KW-0732">Signal</keyword>
<dbReference type="VEuPathDB" id="FungiDB:PITG_03280"/>
<keyword evidence="4" id="KW-0813">Transport</keyword>
<dbReference type="HOGENOM" id="CLU_916650_0_0_1"/>
<dbReference type="KEGG" id="pif:PITG_03280"/>
<dbReference type="SMART" id="SM00237">
    <property type="entry name" value="Calx_beta"/>
    <property type="match status" value="2"/>
</dbReference>
<dbReference type="Pfam" id="PF03160">
    <property type="entry name" value="Calx-beta"/>
    <property type="match status" value="1"/>
</dbReference>
<proteinExistence type="predicted"/>
<evidence type="ECO:0000256" key="2">
    <source>
        <dbReference type="ARBA" id="ARBA00022737"/>
    </source>
</evidence>
<keyword evidence="7" id="KW-1185">Reference proteome</keyword>
<dbReference type="GO" id="GO:0016020">
    <property type="term" value="C:membrane"/>
    <property type="evidence" value="ECO:0007669"/>
    <property type="project" value="InterPro"/>
</dbReference>
<keyword evidence="4" id="KW-0406">Ion transport</keyword>
<protein>
    <recommendedName>
        <fullName evidence="5">Fibronectin type-III domain-containing protein</fullName>
    </recommendedName>
</protein>
<dbReference type="GO" id="GO:0007154">
    <property type="term" value="P:cell communication"/>
    <property type="evidence" value="ECO:0007669"/>
    <property type="project" value="InterPro"/>
</dbReference>
<dbReference type="OMA" id="FFIQMEV"/>
<dbReference type="Gene3D" id="2.60.40.2030">
    <property type="match status" value="2"/>
</dbReference>
<gene>
    <name evidence="6" type="ORF">PITG_03280</name>
</gene>
<dbReference type="GeneID" id="9464679"/>
<dbReference type="SUPFAM" id="SSF49265">
    <property type="entry name" value="Fibronectin type III"/>
    <property type="match status" value="1"/>
</dbReference>